<dbReference type="PANTHER" id="PTHR43434">
    <property type="entry name" value="PHOSPHOGLYCOLATE PHOSPHATASE"/>
    <property type="match status" value="1"/>
</dbReference>
<dbReference type="Proteomes" id="UP000253303">
    <property type="component" value="Unassembled WGS sequence"/>
</dbReference>
<dbReference type="SFLD" id="SFLDG01129">
    <property type="entry name" value="C1.5:_HAD__Beta-PGM__Phosphata"/>
    <property type="match status" value="1"/>
</dbReference>
<dbReference type="InterPro" id="IPR041492">
    <property type="entry name" value="HAD_2"/>
</dbReference>
<keyword evidence="2" id="KW-1185">Reference proteome</keyword>
<accession>A0A366LSY3</accession>
<dbReference type="Pfam" id="PF13419">
    <property type="entry name" value="HAD_2"/>
    <property type="match status" value="1"/>
</dbReference>
<evidence type="ECO:0000313" key="1">
    <source>
        <dbReference type="EMBL" id="RBQ17046.1"/>
    </source>
</evidence>
<gene>
    <name evidence="1" type="ORF">DP939_26520</name>
</gene>
<dbReference type="PANTHER" id="PTHR43434:SF1">
    <property type="entry name" value="PHOSPHOGLYCOLATE PHOSPHATASE"/>
    <property type="match status" value="1"/>
</dbReference>
<comment type="caution">
    <text evidence="1">The sequence shown here is derived from an EMBL/GenBank/DDBJ whole genome shotgun (WGS) entry which is preliminary data.</text>
</comment>
<dbReference type="Gene3D" id="3.40.50.1000">
    <property type="entry name" value="HAD superfamily/HAD-like"/>
    <property type="match status" value="1"/>
</dbReference>
<sequence>MKHDKSATHIVWDWNGTLFHDIEAVVGATNEVFRPYGLPPLTAEGFREVYTRPIWLLYERMLGRPLRDGEWLLLDTAFHEHYHRLMLDCGLTGDCRTSLTEWERAGGSQSLLSMWTHERLVPKVTEFGIHPHFRRIDGLRAEAGGRKAEHLVAHLTALDVDPAEVLVIGDSLDDAHAAQHVGARAVLYTGGMSLRTELETLGVPVVDTLAEALGHA</sequence>
<dbReference type="OrthoDB" id="4307245at2"/>
<dbReference type="SFLD" id="SFLDS00003">
    <property type="entry name" value="Haloacid_Dehalogenase"/>
    <property type="match status" value="1"/>
</dbReference>
<organism evidence="1 2">
    <name type="scientific">Spongiactinospora rosea</name>
    <dbReference type="NCBI Taxonomy" id="2248750"/>
    <lineage>
        <taxon>Bacteria</taxon>
        <taxon>Bacillati</taxon>
        <taxon>Actinomycetota</taxon>
        <taxon>Actinomycetes</taxon>
        <taxon>Streptosporangiales</taxon>
        <taxon>Streptosporangiaceae</taxon>
        <taxon>Spongiactinospora</taxon>
    </lineage>
</organism>
<dbReference type="Gene3D" id="1.10.150.240">
    <property type="entry name" value="Putative phosphatase, domain 2"/>
    <property type="match status" value="1"/>
</dbReference>
<dbReference type="SUPFAM" id="SSF56784">
    <property type="entry name" value="HAD-like"/>
    <property type="match status" value="1"/>
</dbReference>
<protein>
    <submittedName>
        <fullName evidence="1">HAD family hydrolase</fullName>
    </submittedName>
</protein>
<keyword evidence="1" id="KW-0378">Hydrolase</keyword>
<dbReference type="InterPro" id="IPR050155">
    <property type="entry name" value="HAD-like_hydrolase_sf"/>
</dbReference>
<proteinExistence type="predicted"/>
<dbReference type="GO" id="GO:0006281">
    <property type="term" value="P:DNA repair"/>
    <property type="evidence" value="ECO:0007669"/>
    <property type="project" value="TreeGrafter"/>
</dbReference>
<dbReference type="RefSeq" id="WP_113983494.1">
    <property type="nucleotide sequence ID" value="NZ_QMEY01000013.1"/>
</dbReference>
<dbReference type="GO" id="GO:0008967">
    <property type="term" value="F:phosphoglycolate phosphatase activity"/>
    <property type="evidence" value="ECO:0007669"/>
    <property type="project" value="TreeGrafter"/>
</dbReference>
<dbReference type="AlphaFoldDB" id="A0A366LSY3"/>
<reference evidence="1 2" key="1">
    <citation type="submission" date="2018-06" db="EMBL/GenBank/DDBJ databases">
        <title>Sphaerisporangium craniellae sp. nov., isolated from a marine sponge in the South China Sea.</title>
        <authorList>
            <person name="Li L."/>
        </authorList>
    </citation>
    <scope>NUCLEOTIDE SEQUENCE [LARGE SCALE GENOMIC DNA]</scope>
    <source>
        <strain evidence="1 2">LHW63015</strain>
    </source>
</reference>
<dbReference type="InterPro" id="IPR036412">
    <property type="entry name" value="HAD-like_sf"/>
</dbReference>
<name>A0A366LSY3_9ACTN</name>
<dbReference type="InterPro" id="IPR023214">
    <property type="entry name" value="HAD_sf"/>
</dbReference>
<dbReference type="GO" id="GO:0005829">
    <property type="term" value="C:cytosol"/>
    <property type="evidence" value="ECO:0007669"/>
    <property type="project" value="TreeGrafter"/>
</dbReference>
<dbReference type="EMBL" id="QMEY01000013">
    <property type="protein sequence ID" value="RBQ17046.1"/>
    <property type="molecule type" value="Genomic_DNA"/>
</dbReference>
<evidence type="ECO:0000313" key="2">
    <source>
        <dbReference type="Proteomes" id="UP000253303"/>
    </source>
</evidence>
<dbReference type="InterPro" id="IPR023198">
    <property type="entry name" value="PGP-like_dom2"/>
</dbReference>